<sequence>MEDVPYLRKPLPVSRLRLCTKKGPWIHHGNGGWPNTCYSGGRPGTRGRKCVPWTSRRPYTGEFLIGPWWYLFAKGSCPRGKCDVLTRCTVQTHLIRTAIRAKSEVSS</sequence>
<gene>
    <name evidence="1" type="ORF">OOU_Y34scaffold00087g24</name>
</gene>
<dbReference type="AlphaFoldDB" id="A0AA97PRI5"/>
<organism evidence="1">
    <name type="scientific">Pyricularia oryzae (strain Y34)</name>
    <name type="common">Rice blast fungus</name>
    <name type="synonym">Magnaporthe oryzae</name>
    <dbReference type="NCBI Taxonomy" id="1143189"/>
    <lineage>
        <taxon>Eukaryota</taxon>
        <taxon>Fungi</taxon>
        <taxon>Dikarya</taxon>
        <taxon>Ascomycota</taxon>
        <taxon>Pezizomycotina</taxon>
        <taxon>Sordariomycetes</taxon>
        <taxon>Sordariomycetidae</taxon>
        <taxon>Magnaporthales</taxon>
        <taxon>Pyriculariaceae</taxon>
        <taxon>Pyricularia</taxon>
    </lineage>
</organism>
<name>A0AA97PRI5_PYRO3</name>
<dbReference type="Proteomes" id="UP000011086">
    <property type="component" value="Unassembled WGS sequence"/>
</dbReference>
<protein>
    <submittedName>
        <fullName evidence="1">Uncharacterized protein</fullName>
    </submittedName>
</protein>
<proteinExistence type="predicted"/>
<reference evidence="1" key="1">
    <citation type="journal article" date="2012" name="PLoS Genet.">
        <title>Comparative analysis of the genomes of two field isolates of the rice blast fungus Magnaporthe oryzae.</title>
        <authorList>
            <person name="Xue M."/>
            <person name="Yang J."/>
            <person name="Li Z."/>
            <person name="Hu S."/>
            <person name="Yao N."/>
            <person name="Dean R.A."/>
            <person name="Zhao W."/>
            <person name="Shen M."/>
            <person name="Zhang H."/>
            <person name="Li C."/>
            <person name="Liu L."/>
            <person name="Cao L."/>
            <person name="Xu X."/>
            <person name="Xing Y."/>
            <person name="Hsiang T."/>
            <person name="Zhang Z."/>
            <person name="Xu J.R."/>
            <person name="Peng Y.L."/>
        </authorList>
    </citation>
    <scope>NUCLEOTIDE SEQUENCE</scope>
    <source>
        <strain evidence="1">Y34</strain>
    </source>
</reference>
<accession>A0AA97PRI5</accession>
<evidence type="ECO:0000313" key="1">
    <source>
        <dbReference type="EMBL" id="ELQ44446.1"/>
    </source>
</evidence>
<dbReference type="SMR" id="A0AA97PRI5"/>
<dbReference type="EMBL" id="JH793710">
    <property type="protein sequence ID" value="ELQ44446.1"/>
    <property type="molecule type" value="Genomic_DNA"/>
</dbReference>